<dbReference type="PANTHER" id="PTHR34846">
    <property type="entry name" value="4-CARBOXYMUCONOLACTONE DECARBOXYLASE FAMILY PROTEIN (AFU_ORTHOLOGUE AFUA_6G11590)"/>
    <property type="match status" value="1"/>
</dbReference>
<protein>
    <submittedName>
        <fullName evidence="2">Carboxymuconolactone decarboxylase family protein</fullName>
    </submittedName>
</protein>
<evidence type="ECO:0000313" key="3">
    <source>
        <dbReference type="Proteomes" id="UP000249524"/>
    </source>
</evidence>
<dbReference type="AlphaFoldDB" id="A0A328BCW9"/>
<accession>A0A328BCW9</accession>
<dbReference type="Pfam" id="PF02627">
    <property type="entry name" value="CMD"/>
    <property type="match status" value="1"/>
</dbReference>
<proteinExistence type="predicted"/>
<comment type="caution">
    <text evidence="2">The sequence shown here is derived from an EMBL/GenBank/DDBJ whole genome shotgun (WGS) entry which is preliminary data.</text>
</comment>
<dbReference type="OrthoDB" id="4704294at2"/>
<reference evidence="2 3" key="1">
    <citation type="submission" date="2018-05" db="EMBL/GenBank/DDBJ databases">
        <authorList>
            <person name="Lanie J.A."/>
            <person name="Ng W.-L."/>
            <person name="Kazmierczak K.M."/>
            <person name="Andrzejewski T.M."/>
            <person name="Davidsen T.M."/>
            <person name="Wayne K.J."/>
            <person name="Tettelin H."/>
            <person name="Glass J.I."/>
            <person name="Rusch D."/>
            <person name="Podicherti R."/>
            <person name="Tsui H.-C.T."/>
            <person name="Winkler M.E."/>
        </authorList>
    </citation>
    <scope>NUCLEOTIDE SEQUENCE [LARGE SCALE GENOMIC DNA]</scope>
    <source>
        <strain evidence="2 3">BUT-10</strain>
    </source>
</reference>
<organism evidence="2 3">
    <name type="scientific">Phenylobacterium kunshanense</name>
    <dbReference type="NCBI Taxonomy" id="1445034"/>
    <lineage>
        <taxon>Bacteria</taxon>
        <taxon>Pseudomonadati</taxon>
        <taxon>Pseudomonadota</taxon>
        <taxon>Alphaproteobacteria</taxon>
        <taxon>Caulobacterales</taxon>
        <taxon>Caulobacteraceae</taxon>
        <taxon>Phenylobacterium</taxon>
    </lineage>
</organism>
<dbReference type="Gene3D" id="1.20.1290.10">
    <property type="entry name" value="AhpD-like"/>
    <property type="match status" value="1"/>
</dbReference>
<keyword evidence="3" id="KW-1185">Reference proteome</keyword>
<dbReference type="SUPFAM" id="SSF69118">
    <property type="entry name" value="AhpD-like"/>
    <property type="match status" value="1"/>
</dbReference>
<dbReference type="InterPro" id="IPR029032">
    <property type="entry name" value="AhpD-like"/>
</dbReference>
<dbReference type="Proteomes" id="UP000249524">
    <property type="component" value="Unassembled WGS sequence"/>
</dbReference>
<dbReference type="GO" id="GO:0051920">
    <property type="term" value="F:peroxiredoxin activity"/>
    <property type="evidence" value="ECO:0007669"/>
    <property type="project" value="InterPro"/>
</dbReference>
<evidence type="ECO:0000313" key="2">
    <source>
        <dbReference type="EMBL" id="RAK65350.1"/>
    </source>
</evidence>
<feature type="domain" description="Carboxymuconolactone decarboxylase-like" evidence="1">
    <location>
        <begin position="40"/>
        <end position="121"/>
    </location>
</feature>
<dbReference type="PANTHER" id="PTHR34846:SF5">
    <property type="entry name" value="CARBOXYMUCONOLACTONE DECARBOXYLASE-LIKE DOMAIN-CONTAINING PROTEIN"/>
    <property type="match status" value="1"/>
</dbReference>
<name>A0A328BCW9_9CAUL</name>
<gene>
    <name evidence="2" type="ORF">DJ019_10260</name>
</gene>
<dbReference type="InterPro" id="IPR003779">
    <property type="entry name" value="CMD-like"/>
</dbReference>
<dbReference type="RefSeq" id="WP_111275946.1">
    <property type="nucleotide sequence ID" value="NZ_QFYS01000004.1"/>
</dbReference>
<dbReference type="EMBL" id="QFYS01000004">
    <property type="protein sequence ID" value="RAK65350.1"/>
    <property type="molecule type" value="Genomic_DNA"/>
</dbReference>
<evidence type="ECO:0000259" key="1">
    <source>
        <dbReference type="Pfam" id="PF02627"/>
    </source>
</evidence>
<sequence>MPRIAPLDPPYPAEIQASFDAVMQGAPPLMLFRTLATSERAWRKFRAGSLLDRGPLSLRERELVIDRTCALAGCEYEWGVHVAIFAEPAGLTPDEVAATAGAGSLSPLWSPAERALLQAVEALNAGARLDDDQFADLRAHYDDAQVLEILLLCGFYRMVAYVANGLDLPLEADAARFSSTSRSAA</sequence>